<name>A0ABT3A3E0_9ALTE</name>
<evidence type="ECO:0000313" key="2">
    <source>
        <dbReference type="EMBL" id="MCV2883203.1"/>
    </source>
</evidence>
<keyword evidence="1" id="KW-0472">Membrane</keyword>
<evidence type="ECO:0000256" key="1">
    <source>
        <dbReference type="SAM" id="Phobius"/>
    </source>
</evidence>
<protein>
    <submittedName>
        <fullName evidence="2">DUF1365 domain-containing protein</fullName>
    </submittedName>
</protein>
<evidence type="ECO:0000313" key="3">
    <source>
        <dbReference type="Proteomes" id="UP001652504"/>
    </source>
</evidence>
<dbReference type="PANTHER" id="PTHR33973:SF4">
    <property type="entry name" value="OS07G0153300 PROTEIN"/>
    <property type="match status" value="1"/>
</dbReference>
<gene>
    <name evidence="2" type="ORF">OE749_00660</name>
</gene>
<dbReference type="RefSeq" id="WP_263710407.1">
    <property type="nucleotide sequence ID" value="NZ_JAOWKX010000001.1"/>
</dbReference>
<comment type="caution">
    <text evidence="2">The sequence shown here is derived from an EMBL/GenBank/DDBJ whole genome shotgun (WGS) entry which is preliminary data.</text>
</comment>
<dbReference type="PANTHER" id="PTHR33973">
    <property type="entry name" value="OS07G0153300 PROTEIN"/>
    <property type="match status" value="1"/>
</dbReference>
<keyword evidence="1" id="KW-0812">Transmembrane</keyword>
<dbReference type="InterPro" id="IPR010775">
    <property type="entry name" value="DUF1365"/>
</dbReference>
<reference evidence="2 3" key="1">
    <citation type="submission" date="2022-10" db="EMBL/GenBank/DDBJ databases">
        <title>Aestuariibacter sp. AA17 isolated from Montipora capitata coral fragment.</title>
        <authorList>
            <person name="Emsley S.A."/>
            <person name="Pfannmuller K.M."/>
            <person name="Loughran R.M."/>
            <person name="Shlafstein M."/>
            <person name="Papke E."/>
            <person name="Saw J.H."/>
            <person name="Ushijima B."/>
            <person name="Videau P."/>
        </authorList>
    </citation>
    <scope>NUCLEOTIDE SEQUENCE [LARGE SCALE GENOMIC DNA]</scope>
    <source>
        <strain evidence="2 3">AA17</strain>
    </source>
</reference>
<sequence length="246" mass="28618">MMNDSKQLESALYVGTVLHARHKPKVHRFTYRIFLFWLKLDEIEKVANQVTGFNLNGFSPVTFRRSDYLGEPDTSLQQSVLNKMSSLHGQPLEGDIFLLGQTRTLGLYFSPVNFYYLRNPSGEFTHMLAEVSNTPWNERHHYLVDLNKQEDSIKAFHVSPFNNMEMRYKWRVAQPKDTLKLHLSCHAESKEFDAALNLRKQELNSKTLFRVLVSIPSMTIKTVVGIYWQALKLWVKGMPVYPHPKS</sequence>
<dbReference type="Pfam" id="PF07103">
    <property type="entry name" value="DUF1365"/>
    <property type="match status" value="1"/>
</dbReference>
<organism evidence="2 3">
    <name type="scientific">Fluctibacter corallii</name>
    <dbReference type="NCBI Taxonomy" id="2984329"/>
    <lineage>
        <taxon>Bacteria</taxon>
        <taxon>Pseudomonadati</taxon>
        <taxon>Pseudomonadota</taxon>
        <taxon>Gammaproteobacteria</taxon>
        <taxon>Alteromonadales</taxon>
        <taxon>Alteromonadaceae</taxon>
        <taxon>Fluctibacter</taxon>
    </lineage>
</organism>
<feature type="transmembrane region" description="Helical" evidence="1">
    <location>
        <begin position="208"/>
        <end position="228"/>
    </location>
</feature>
<dbReference type="EMBL" id="JAOWKX010000001">
    <property type="protein sequence ID" value="MCV2883203.1"/>
    <property type="molecule type" value="Genomic_DNA"/>
</dbReference>
<accession>A0ABT3A3E0</accession>
<proteinExistence type="predicted"/>
<keyword evidence="1" id="KW-1133">Transmembrane helix</keyword>
<keyword evidence="3" id="KW-1185">Reference proteome</keyword>
<dbReference type="Proteomes" id="UP001652504">
    <property type="component" value="Unassembled WGS sequence"/>
</dbReference>